<dbReference type="Pfam" id="PF09685">
    <property type="entry name" value="MamF_MmsF"/>
    <property type="match status" value="1"/>
</dbReference>
<accession>A0A838A7R5</accession>
<organism evidence="7 8">
    <name type="scientific">Haloechinothrix aidingensis</name>
    <dbReference type="NCBI Taxonomy" id="2752311"/>
    <lineage>
        <taxon>Bacteria</taxon>
        <taxon>Bacillati</taxon>
        <taxon>Actinomycetota</taxon>
        <taxon>Actinomycetes</taxon>
        <taxon>Pseudonocardiales</taxon>
        <taxon>Pseudonocardiaceae</taxon>
        <taxon>Haloechinothrix</taxon>
    </lineage>
</organism>
<keyword evidence="3 6" id="KW-1133">Transmembrane helix</keyword>
<dbReference type="PANTHER" id="PTHR36460">
    <property type="entry name" value="UPF0132 DOMAIN PROTEIN (AFU_ORTHOLOGUE AFUA_3G10255)"/>
    <property type="match status" value="1"/>
</dbReference>
<keyword evidence="8" id="KW-1185">Reference proteome</keyword>
<protein>
    <submittedName>
        <fullName evidence="7">DUF4870 domain-containing protein</fullName>
    </submittedName>
</protein>
<sequence>MSTEKSFDNEPRHEQPGQHGSEGTLDPQVGGLLSYLLFGWIGGLIMFFTQKHREVRFHAAQSILLSIALLALYIALGIISTLMMAGPFGWALFSFVYTVLGLAVFALWVVLCVKGYKLQHFKLPVIGDIAEGWARS</sequence>
<dbReference type="InterPro" id="IPR019109">
    <property type="entry name" value="MamF_MmsF"/>
</dbReference>
<evidence type="ECO:0000313" key="8">
    <source>
        <dbReference type="Proteomes" id="UP000582974"/>
    </source>
</evidence>
<proteinExistence type="predicted"/>
<feature type="compositionally biased region" description="Basic and acidic residues" evidence="5">
    <location>
        <begin position="1"/>
        <end position="16"/>
    </location>
</feature>
<feature type="transmembrane region" description="Helical" evidence="6">
    <location>
        <begin position="32"/>
        <end position="50"/>
    </location>
</feature>
<keyword evidence="4 6" id="KW-0472">Membrane</keyword>
<evidence type="ECO:0000256" key="2">
    <source>
        <dbReference type="ARBA" id="ARBA00022692"/>
    </source>
</evidence>
<name>A0A838A7R5_9PSEU</name>
<evidence type="ECO:0000256" key="4">
    <source>
        <dbReference type="ARBA" id="ARBA00023136"/>
    </source>
</evidence>
<evidence type="ECO:0000256" key="1">
    <source>
        <dbReference type="ARBA" id="ARBA00004141"/>
    </source>
</evidence>
<feature type="transmembrane region" description="Helical" evidence="6">
    <location>
        <begin position="90"/>
        <end position="113"/>
    </location>
</feature>
<comment type="caution">
    <text evidence="7">The sequence shown here is derived from an EMBL/GenBank/DDBJ whole genome shotgun (WGS) entry which is preliminary data.</text>
</comment>
<evidence type="ECO:0000256" key="6">
    <source>
        <dbReference type="SAM" id="Phobius"/>
    </source>
</evidence>
<dbReference type="Proteomes" id="UP000582974">
    <property type="component" value="Unassembled WGS sequence"/>
</dbReference>
<feature type="transmembrane region" description="Helical" evidence="6">
    <location>
        <begin position="62"/>
        <end position="84"/>
    </location>
</feature>
<dbReference type="AlphaFoldDB" id="A0A838A7R5"/>
<dbReference type="EMBL" id="JACCKD010000001">
    <property type="protein sequence ID" value="MBA0124359.1"/>
    <property type="molecule type" value="Genomic_DNA"/>
</dbReference>
<dbReference type="GO" id="GO:0016020">
    <property type="term" value="C:membrane"/>
    <property type="evidence" value="ECO:0007669"/>
    <property type="project" value="UniProtKB-SubCell"/>
</dbReference>
<reference evidence="7 8" key="1">
    <citation type="submission" date="2020-07" db="EMBL/GenBank/DDBJ databases">
        <title>Genome of Haloechinothrix sp.</title>
        <authorList>
            <person name="Tang S.-K."/>
            <person name="Yang L."/>
            <person name="Zhu W.-Y."/>
        </authorList>
    </citation>
    <scope>NUCLEOTIDE SEQUENCE [LARGE SCALE GENOMIC DNA]</scope>
    <source>
        <strain evidence="7 8">YIM 98757</strain>
    </source>
</reference>
<dbReference type="PANTHER" id="PTHR36460:SF1">
    <property type="entry name" value="UPF0132 DOMAIN PROTEIN (AFU_ORTHOLOGUE AFUA_3G10255)"/>
    <property type="match status" value="1"/>
</dbReference>
<dbReference type="RefSeq" id="WP_180891234.1">
    <property type="nucleotide sequence ID" value="NZ_JACCKD010000001.1"/>
</dbReference>
<feature type="region of interest" description="Disordered" evidence="5">
    <location>
        <begin position="1"/>
        <end position="24"/>
    </location>
</feature>
<gene>
    <name evidence="7" type="ORF">H0B56_02255</name>
</gene>
<evidence type="ECO:0000256" key="5">
    <source>
        <dbReference type="SAM" id="MobiDB-lite"/>
    </source>
</evidence>
<evidence type="ECO:0000256" key="3">
    <source>
        <dbReference type="ARBA" id="ARBA00022989"/>
    </source>
</evidence>
<keyword evidence="2 6" id="KW-0812">Transmembrane</keyword>
<evidence type="ECO:0000313" key="7">
    <source>
        <dbReference type="EMBL" id="MBA0124359.1"/>
    </source>
</evidence>
<comment type="subcellular location">
    <subcellularLocation>
        <location evidence="1">Membrane</location>
        <topology evidence="1">Multi-pass membrane protein</topology>
    </subcellularLocation>
</comment>